<proteinExistence type="predicted"/>
<evidence type="ECO:0000256" key="1">
    <source>
        <dbReference type="PROSITE-ProRule" id="PRU00023"/>
    </source>
</evidence>
<dbReference type="PROSITE" id="PS50297">
    <property type="entry name" value="ANK_REP_REGION"/>
    <property type="match status" value="1"/>
</dbReference>
<comment type="caution">
    <text evidence="2">The sequence shown here is derived from an EMBL/GenBank/DDBJ whole genome shotgun (WGS) entry which is preliminary data.</text>
</comment>
<gene>
    <name evidence="2" type="ORF">DVH24_019076</name>
</gene>
<dbReference type="InterPro" id="IPR002110">
    <property type="entry name" value="Ankyrin_rpt"/>
</dbReference>
<accession>A0A498HX41</accession>
<dbReference type="InterPro" id="IPR036770">
    <property type="entry name" value="Ankyrin_rpt-contain_sf"/>
</dbReference>
<keyword evidence="3" id="KW-1185">Reference proteome</keyword>
<dbReference type="Gene3D" id="1.25.40.20">
    <property type="entry name" value="Ankyrin repeat-containing domain"/>
    <property type="match status" value="1"/>
</dbReference>
<evidence type="ECO:0000313" key="2">
    <source>
        <dbReference type="EMBL" id="RXH76188.1"/>
    </source>
</evidence>
<sequence length="89" mass="9694">MDAKDDGGYIALHCAAELGHANVIEMLVKKGVDVDARTNKCVPALQIVESLHYIGITRILIHRGATKDNSNMAHILTHASVSFGKNLWD</sequence>
<feature type="repeat" description="ANK" evidence="1">
    <location>
        <begin position="7"/>
        <end position="39"/>
    </location>
</feature>
<protein>
    <submittedName>
        <fullName evidence="2">Uncharacterized protein</fullName>
    </submittedName>
</protein>
<dbReference type="STRING" id="3750.A0A498HX41"/>
<dbReference type="AlphaFoldDB" id="A0A498HX41"/>
<keyword evidence="1" id="KW-0040">ANK repeat</keyword>
<dbReference type="SUPFAM" id="SSF48403">
    <property type="entry name" value="Ankyrin repeat"/>
    <property type="match status" value="1"/>
</dbReference>
<dbReference type="Proteomes" id="UP000290289">
    <property type="component" value="Chromosome 14"/>
</dbReference>
<name>A0A498HX41_MALDO</name>
<dbReference type="Pfam" id="PF00023">
    <property type="entry name" value="Ank"/>
    <property type="match status" value="1"/>
</dbReference>
<reference evidence="2 3" key="1">
    <citation type="submission" date="2018-10" db="EMBL/GenBank/DDBJ databases">
        <title>A high-quality apple genome assembly.</title>
        <authorList>
            <person name="Hu J."/>
        </authorList>
    </citation>
    <scope>NUCLEOTIDE SEQUENCE [LARGE SCALE GENOMIC DNA]</scope>
    <source>
        <strain evidence="3">cv. HFTH1</strain>
        <tissue evidence="2">Young leaf</tissue>
    </source>
</reference>
<dbReference type="SMART" id="SM00248">
    <property type="entry name" value="ANK"/>
    <property type="match status" value="1"/>
</dbReference>
<dbReference type="EMBL" id="RDQH01000340">
    <property type="protein sequence ID" value="RXH76188.1"/>
    <property type="molecule type" value="Genomic_DNA"/>
</dbReference>
<organism evidence="2 3">
    <name type="scientific">Malus domestica</name>
    <name type="common">Apple</name>
    <name type="synonym">Pyrus malus</name>
    <dbReference type="NCBI Taxonomy" id="3750"/>
    <lineage>
        <taxon>Eukaryota</taxon>
        <taxon>Viridiplantae</taxon>
        <taxon>Streptophyta</taxon>
        <taxon>Embryophyta</taxon>
        <taxon>Tracheophyta</taxon>
        <taxon>Spermatophyta</taxon>
        <taxon>Magnoliopsida</taxon>
        <taxon>eudicotyledons</taxon>
        <taxon>Gunneridae</taxon>
        <taxon>Pentapetalae</taxon>
        <taxon>rosids</taxon>
        <taxon>fabids</taxon>
        <taxon>Rosales</taxon>
        <taxon>Rosaceae</taxon>
        <taxon>Amygdaloideae</taxon>
        <taxon>Maleae</taxon>
        <taxon>Malus</taxon>
    </lineage>
</organism>
<evidence type="ECO:0000313" key="3">
    <source>
        <dbReference type="Proteomes" id="UP000290289"/>
    </source>
</evidence>
<dbReference type="PROSITE" id="PS50088">
    <property type="entry name" value="ANK_REPEAT"/>
    <property type="match status" value="1"/>
</dbReference>